<comment type="caution">
    <text evidence="1">The sequence shown here is derived from an EMBL/GenBank/DDBJ whole genome shotgun (WGS) entry which is preliminary data.</text>
</comment>
<evidence type="ECO:0000313" key="1">
    <source>
        <dbReference type="EMBL" id="CAG8504035.1"/>
    </source>
</evidence>
<dbReference type="Proteomes" id="UP000789920">
    <property type="component" value="Unassembled WGS sequence"/>
</dbReference>
<accession>A0ACA9L3Z8</accession>
<proteinExistence type="predicted"/>
<dbReference type="EMBL" id="CAJVQC010002009">
    <property type="protein sequence ID" value="CAG8504035.1"/>
    <property type="molecule type" value="Genomic_DNA"/>
</dbReference>
<reference evidence="1" key="1">
    <citation type="submission" date="2021-06" db="EMBL/GenBank/DDBJ databases">
        <authorList>
            <person name="Kallberg Y."/>
            <person name="Tangrot J."/>
            <person name="Rosling A."/>
        </authorList>
    </citation>
    <scope>NUCLEOTIDE SEQUENCE</scope>
    <source>
        <strain evidence="1">MA461A</strain>
    </source>
</reference>
<evidence type="ECO:0000313" key="2">
    <source>
        <dbReference type="Proteomes" id="UP000789920"/>
    </source>
</evidence>
<protein>
    <submittedName>
        <fullName evidence="1">36570_t:CDS:1</fullName>
    </submittedName>
</protein>
<gene>
    <name evidence="1" type="ORF">RPERSI_LOCUS1954</name>
</gene>
<name>A0ACA9L3Z8_9GLOM</name>
<sequence length="184" mass="21454">MNTQPLNQENFKQAIQSYLLKVYESFCLVIASGVIIFRIENNIYHFAQLGFCDTCNIIGHTLYLIFQQKSESEDFKEINAFLIHAHETSLELFILDQKFEPFFRLRRLSNISVPYKQGTIGGVIDLVQNLLTFRNILICTLNKLKEIDNLFKMKPQFVAKESKKQNEDNKSNFIRIPTLNTPLK</sequence>
<keyword evidence="2" id="KW-1185">Reference proteome</keyword>
<organism evidence="1 2">
    <name type="scientific">Racocetra persica</name>
    <dbReference type="NCBI Taxonomy" id="160502"/>
    <lineage>
        <taxon>Eukaryota</taxon>
        <taxon>Fungi</taxon>
        <taxon>Fungi incertae sedis</taxon>
        <taxon>Mucoromycota</taxon>
        <taxon>Glomeromycotina</taxon>
        <taxon>Glomeromycetes</taxon>
        <taxon>Diversisporales</taxon>
        <taxon>Gigasporaceae</taxon>
        <taxon>Racocetra</taxon>
    </lineage>
</organism>